<accession>Q847Q8</accession>
<dbReference type="AlphaFoldDB" id="Q847Q8"/>
<dbReference type="EMBL" id="AY191290">
    <property type="protein sequence ID" value="AAO61978.1"/>
    <property type="molecule type" value="Genomic_DNA"/>
</dbReference>
<proteinExistence type="predicted"/>
<feature type="non-terminal residue" evidence="1">
    <location>
        <position position="62"/>
    </location>
</feature>
<sequence length="62" mass="7077">MALWTCHKYIFEKIVKRTAPNTSAAHETTKTISSANIIHVGCGIRSRWCKNVFRPFSIPKTE</sequence>
<protein>
    <submittedName>
        <fullName evidence="1">Uncharacterized protein</fullName>
    </submittedName>
</protein>
<reference evidence="1" key="1">
    <citation type="journal article" date="2003" name="J. Bacteriol.">
        <title>Identification and characterization of phytoplasmal genes, employing a novel method of isolating phytoplasmal genomic DNA.</title>
        <authorList>
            <person name="Melamed S."/>
            <person name="Tanne E."/>
            <person name="Ben-Haim R."/>
            <person name="Edelbaum O."/>
            <person name="Yogev D."/>
            <person name="Sela I."/>
        </authorList>
    </citation>
    <scope>NUCLEOTIDE SEQUENCE</scope>
</reference>
<name>Q847Q8_ASTYP</name>
<evidence type="ECO:0000313" key="1">
    <source>
        <dbReference type="EMBL" id="AAO61978.1"/>
    </source>
</evidence>
<organism evidence="1">
    <name type="scientific">Aster yellows phytoplasma</name>
    <dbReference type="NCBI Taxonomy" id="35779"/>
    <lineage>
        <taxon>Bacteria</taxon>
        <taxon>Bacillati</taxon>
        <taxon>Mycoplasmatota</taxon>
        <taxon>Mollicutes</taxon>
        <taxon>Acholeplasmatales</taxon>
        <taxon>Acholeplasmataceae</taxon>
        <taxon>Candidatus Phytoplasma</taxon>
        <taxon>16SrI (Aster yellows group)</taxon>
    </lineage>
</organism>